<protein>
    <submittedName>
        <fullName evidence="1">Uncharacterized protein</fullName>
    </submittedName>
</protein>
<evidence type="ECO:0000313" key="2">
    <source>
        <dbReference type="Proteomes" id="UP000821845"/>
    </source>
</evidence>
<reference evidence="1" key="1">
    <citation type="submission" date="2020-05" db="EMBL/GenBank/DDBJ databases">
        <title>Large-scale comparative analyses of tick genomes elucidate their genetic diversity and vector capacities.</title>
        <authorList>
            <person name="Jia N."/>
            <person name="Wang J."/>
            <person name="Shi W."/>
            <person name="Du L."/>
            <person name="Sun Y."/>
            <person name="Zhan W."/>
            <person name="Jiang J."/>
            <person name="Wang Q."/>
            <person name="Zhang B."/>
            <person name="Ji P."/>
            <person name="Sakyi L.B."/>
            <person name="Cui X."/>
            <person name="Yuan T."/>
            <person name="Jiang B."/>
            <person name="Yang W."/>
            <person name="Lam T.T.-Y."/>
            <person name="Chang Q."/>
            <person name="Ding S."/>
            <person name="Wang X."/>
            <person name="Zhu J."/>
            <person name="Ruan X."/>
            <person name="Zhao L."/>
            <person name="Wei J."/>
            <person name="Que T."/>
            <person name="Du C."/>
            <person name="Cheng J."/>
            <person name="Dai P."/>
            <person name="Han X."/>
            <person name="Huang E."/>
            <person name="Gao Y."/>
            <person name="Liu J."/>
            <person name="Shao H."/>
            <person name="Ye R."/>
            <person name="Li L."/>
            <person name="Wei W."/>
            <person name="Wang X."/>
            <person name="Wang C."/>
            <person name="Yang T."/>
            <person name="Huo Q."/>
            <person name="Li W."/>
            <person name="Guo W."/>
            <person name="Chen H."/>
            <person name="Zhou L."/>
            <person name="Ni X."/>
            <person name="Tian J."/>
            <person name="Zhou Y."/>
            <person name="Sheng Y."/>
            <person name="Liu T."/>
            <person name="Pan Y."/>
            <person name="Xia L."/>
            <person name="Li J."/>
            <person name="Zhao F."/>
            <person name="Cao W."/>
        </authorList>
    </citation>
    <scope>NUCLEOTIDE SEQUENCE</scope>
    <source>
        <strain evidence="1">Hyas-2018</strain>
    </source>
</reference>
<accession>A0ACB7TDF2</accession>
<comment type="caution">
    <text evidence="1">The sequence shown here is derived from an EMBL/GenBank/DDBJ whole genome shotgun (WGS) entry which is preliminary data.</text>
</comment>
<proteinExistence type="predicted"/>
<dbReference type="EMBL" id="CM023481">
    <property type="protein sequence ID" value="KAH6944978.1"/>
    <property type="molecule type" value="Genomic_DNA"/>
</dbReference>
<evidence type="ECO:0000313" key="1">
    <source>
        <dbReference type="EMBL" id="KAH6944978.1"/>
    </source>
</evidence>
<keyword evidence="2" id="KW-1185">Reference proteome</keyword>
<sequence length="138" mass="15348">MDDVERLLNTLVRSAMPAISDLIGNNNVSTACAASIFKGFLALRRHEPWVLRMLLSNGLLPANILEGSLVSVGSYSQCLKARVLDEQGRLKFKGQYCSLFIKPARLLLRTLAERFHMTSELTVKSIVGCIVLYEIHTV</sequence>
<gene>
    <name evidence="1" type="ORF">HPB50_006554</name>
</gene>
<organism evidence="1 2">
    <name type="scientific">Hyalomma asiaticum</name>
    <name type="common">Tick</name>
    <dbReference type="NCBI Taxonomy" id="266040"/>
    <lineage>
        <taxon>Eukaryota</taxon>
        <taxon>Metazoa</taxon>
        <taxon>Ecdysozoa</taxon>
        <taxon>Arthropoda</taxon>
        <taxon>Chelicerata</taxon>
        <taxon>Arachnida</taxon>
        <taxon>Acari</taxon>
        <taxon>Parasitiformes</taxon>
        <taxon>Ixodida</taxon>
        <taxon>Ixodoidea</taxon>
        <taxon>Ixodidae</taxon>
        <taxon>Hyalomminae</taxon>
        <taxon>Hyalomma</taxon>
    </lineage>
</organism>
<dbReference type="Proteomes" id="UP000821845">
    <property type="component" value="Chromosome 1"/>
</dbReference>
<name>A0ACB7TDF2_HYAAI</name>